<accession>A0A176TIB8</accession>
<comment type="caution">
    <text evidence="5">The sequence shown here is derived from an EMBL/GenBank/DDBJ whole genome shotgun (WGS) entry which is preliminary data.</text>
</comment>
<keyword evidence="1" id="KW-0805">Transcription regulation</keyword>
<evidence type="ECO:0000313" key="7">
    <source>
        <dbReference type="Proteomes" id="UP000077280"/>
    </source>
</evidence>
<keyword evidence="2" id="KW-0238">DNA-binding</keyword>
<evidence type="ECO:0000259" key="4">
    <source>
        <dbReference type="PROSITE" id="PS50995"/>
    </source>
</evidence>
<dbReference type="RefSeq" id="WP_057784758.1">
    <property type="nucleotide sequence ID" value="NZ_BJWE01000036.1"/>
</dbReference>
<dbReference type="EMBL" id="WERX01000012">
    <property type="protein sequence ID" value="MDV7694192.1"/>
    <property type="molecule type" value="Genomic_DNA"/>
</dbReference>
<evidence type="ECO:0000313" key="6">
    <source>
        <dbReference type="EMBL" id="OAD63753.1"/>
    </source>
</evidence>
<reference evidence="6 7" key="1">
    <citation type="submission" date="2016-05" db="EMBL/GenBank/DDBJ databases">
        <title>Draft genome sequence of Pediococcus parvulus 2.6, a probiotic beta-glucan producer strain.</title>
        <authorList>
            <person name="Mohedano M.L."/>
            <person name="Perez-Ramos A."/>
            <person name="Duenas M.T."/>
            <person name="Lamontanara A."/>
            <person name="Orru L."/>
            <person name="Spano G."/>
            <person name="Capozzi V."/>
            <person name="Lopez P."/>
        </authorList>
    </citation>
    <scope>NUCLEOTIDE SEQUENCE [LARGE SCALE GENOMIC DNA]</scope>
    <source>
        <strain evidence="6 7">2.6</strain>
    </source>
</reference>
<dbReference type="EMBL" id="LXND01000058">
    <property type="protein sequence ID" value="OAD63753.1"/>
    <property type="molecule type" value="Genomic_DNA"/>
</dbReference>
<proteinExistence type="predicted"/>
<dbReference type="InterPro" id="IPR000835">
    <property type="entry name" value="HTH_MarR-typ"/>
</dbReference>
<dbReference type="GO" id="GO:0003700">
    <property type="term" value="F:DNA-binding transcription factor activity"/>
    <property type="evidence" value="ECO:0007669"/>
    <property type="project" value="InterPro"/>
</dbReference>
<evidence type="ECO:0000313" key="5">
    <source>
        <dbReference type="EMBL" id="MDV7694192.1"/>
    </source>
</evidence>
<feature type="domain" description="HTH marR-type" evidence="4">
    <location>
        <begin position="1"/>
        <end position="139"/>
    </location>
</feature>
<evidence type="ECO:0000256" key="3">
    <source>
        <dbReference type="ARBA" id="ARBA00023163"/>
    </source>
</evidence>
<protein>
    <submittedName>
        <fullName evidence="5">MarR family transcriptional regulator</fullName>
    </submittedName>
</protein>
<dbReference type="PANTHER" id="PTHR42756">
    <property type="entry name" value="TRANSCRIPTIONAL REGULATOR, MARR"/>
    <property type="match status" value="1"/>
</dbReference>
<dbReference type="AlphaFoldDB" id="A0A176TIB8"/>
<dbReference type="Proteomes" id="UP001275867">
    <property type="component" value="Unassembled WGS sequence"/>
</dbReference>
<dbReference type="GeneID" id="93382334"/>
<name>A0A176TIB8_9LACO</name>
<dbReference type="Pfam" id="PF12802">
    <property type="entry name" value="MarR_2"/>
    <property type="match status" value="1"/>
</dbReference>
<gene>
    <name evidence="6" type="ORF">A7K95_08110</name>
    <name evidence="5" type="ORF">GA842_04680</name>
</gene>
<dbReference type="PRINTS" id="PR00598">
    <property type="entry name" value="HTHMARR"/>
</dbReference>
<dbReference type="SUPFAM" id="SSF46785">
    <property type="entry name" value="Winged helix' DNA-binding domain"/>
    <property type="match status" value="1"/>
</dbReference>
<dbReference type="PANTHER" id="PTHR42756:SF1">
    <property type="entry name" value="TRANSCRIPTIONAL REPRESSOR OF EMRAB OPERON"/>
    <property type="match status" value="1"/>
</dbReference>
<dbReference type="Gene3D" id="1.10.10.10">
    <property type="entry name" value="Winged helix-like DNA-binding domain superfamily/Winged helix DNA-binding domain"/>
    <property type="match status" value="1"/>
</dbReference>
<dbReference type="InterPro" id="IPR036390">
    <property type="entry name" value="WH_DNA-bd_sf"/>
</dbReference>
<dbReference type="OrthoDB" id="384891at2"/>
<reference evidence="5" key="2">
    <citation type="submission" date="2019-10" db="EMBL/GenBank/DDBJ databases">
        <title>Malate fermentation in French cider.</title>
        <authorList>
            <person name="Cousin F.J."/>
            <person name="Medina Fernandez S."/>
            <person name="Misery B."/>
            <person name="Laplace J.-M."/>
            <person name="Cretenet M."/>
        </authorList>
    </citation>
    <scope>NUCLEOTIDE SEQUENCE</scope>
    <source>
        <strain evidence="5">UCMA15901</strain>
    </source>
</reference>
<keyword evidence="7" id="KW-1185">Reference proteome</keyword>
<dbReference type="PROSITE" id="PS50995">
    <property type="entry name" value="HTH_MARR_2"/>
    <property type="match status" value="1"/>
</dbReference>
<dbReference type="Proteomes" id="UP000077280">
    <property type="component" value="Unassembled WGS sequence"/>
</dbReference>
<evidence type="ECO:0000256" key="1">
    <source>
        <dbReference type="ARBA" id="ARBA00023015"/>
    </source>
</evidence>
<sequence>MENHLGVNHQLHVLANMSSRRFSEAFLNNDITGKQGGILHYLLWNAGKREIYQRDVEKNFSIRRSSVTSLLKKLEDKQYITRESVEGDARLKQIVLTPRALKLRKSVIQGSYDFEDKLLQNVSAADIEVWQKVTKQMIANLSEEKIGSGKSC</sequence>
<keyword evidence="3" id="KW-0804">Transcription</keyword>
<dbReference type="SMART" id="SM00347">
    <property type="entry name" value="HTH_MARR"/>
    <property type="match status" value="1"/>
</dbReference>
<dbReference type="GO" id="GO:0003677">
    <property type="term" value="F:DNA binding"/>
    <property type="evidence" value="ECO:0007669"/>
    <property type="project" value="UniProtKB-KW"/>
</dbReference>
<evidence type="ECO:0000256" key="2">
    <source>
        <dbReference type="ARBA" id="ARBA00023125"/>
    </source>
</evidence>
<dbReference type="InterPro" id="IPR036388">
    <property type="entry name" value="WH-like_DNA-bd_sf"/>
</dbReference>
<evidence type="ECO:0000313" key="8">
    <source>
        <dbReference type="Proteomes" id="UP001275867"/>
    </source>
</evidence>
<organism evidence="5 8">
    <name type="scientific">Pediococcus parvulus</name>
    <dbReference type="NCBI Taxonomy" id="54062"/>
    <lineage>
        <taxon>Bacteria</taxon>
        <taxon>Bacillati</taxon>
        <taxon>Bacillota</taxon>
        <taxon>Bacilli</taxon>
        <taxon>Lactobacillales</taxon>
        <taxon>Lactobacillaceae</taxon>
        <taxon>Pediococcus</taxon>
    </lineage>
</organism>